<evidence type="ECO:0000313" key="4">
    <source>
        <dbReference type="EMBL" id="RRD29641.1"/>
    </source>
</evidence>
<keyword evidence="1" id="KW-0175">Coiled coil</keyword>
<name>A0A3P1V672_9STRE</name>
<evidence type="ECO:0000256" key="2">
    <source>
        <dbReference type="SAM" id="Phobius"/>
    </source>
</evidence>
<reference evidence="4 5" key="1">
    <citation type="submission" date="2018-11" db="EMBL/GenBank/DDBJ databases">
        <title>Genomes From Bacteria Associated with the Canine Oral Cavity: a Test Case for Automated Genome-Based Taxonomic Assignment.</title>
        <authorList>
            <person name="Coil D.A."/>
            <person name="Jospin G."/>
            <person name="Darling A.E."/>
            <person name="Wallis C."/>
            <person name="Davis I.J."/>
            <person name="Harris S."/>
            <person name="Eisen J.A."/>
            <person name="Holcombe L.J."/>
            <person name="O'Flynn C."/>
        </authorList>
    </citation>
    <scope>NUCLEOTIDE SEQUENCE [LARGE SCALE GENOMIC DNA]</scope>
    <source>
        <strain evidence="4 5">OH4621_COT-116</strain>
    </source>
</reference>
<evidence type="ECO:0000256" key="1">
    <source>
        <dbReference type="SAM" id="Coils"/>
    </source>
</evidence>
<dbReference type="EMBL" id="RQZA01000013">
    <property type="protein sequence ID" value="RRD29641.1"/>
    <property type="molecule type" value="Genomic_DNA"/>
</dbReference>
<gene>
    <name evidence="4" type="ORF">EII38_09395</name>
</gene>
<comment type="caution">
    <text evidence="4">The sequence shown here is derived from an EMBL/GenBank/DDBJ whole genome shotgun (WGS) entry which is preliminary data.</text>
</comment>
<dbReference type="Pfam" id="PF24073">
    <property type="entry name" value="DUF7365"/>
    <property type="match status" value="1"/>
</dbReference>
<protein>
    <recommendedName>
        <fullName evidence="3">DUF7365 domain-containing protein</fullName>
    </recommendedName>
</protein>
<proteinExistence type="predicted"/>
<feature type="domain" description="DUF7365" evidence="3">
    <location>
        <begin position="3"/>
        <end position="97"/>
    </location>
</feature>
<sequence length="99" mass="11594">MGEREFTHWLVTVLLPIGLGVLGAMAASKQNANKLEHRLTTLEVVNREQEKTIENQNNRLNKHDEEQKTMREMIVHIKNLSEDMRDFKADLKEIKEKIK</sequence>
<accession>A0A3P1V672</accession>
<keyword evidence="2" id="KW-0472">Membrane</keyword>
<keyword evidence="5" id="KW-1185">Reference proteome</keyword>
<evidence type="ECO:0000313" key="5">
    <source>
        <dbReference type="Proteomes" id="UP000281771"/>
    </source>
</evidence>
<feature type="transmembrane region" description="Helical" evidence="2">
    <location>
        <begin position="6"/>
        <end position="28"/>
    </location>
</feature>
<dbReference type="RefSeq" id="WP_124777936.1">
    <property type="nucleotide sequence ID" value="NZ_RQZA01000013.1"/>
</dbReference>
<feature type="coiled-coil region" evidence="1">
    <location>
        <begin position="32"/>
        <end position="97"/>
    </location>
</feature>
<organism evidence="4 5">
    <name type="scientific">Streptococcus minor</name>
    <dbReference type="NCBI Taxonomy" id="229549"/>
    <lineage>
        <taxon>Bacteria</taxon>
        <taxon>Bacillati</taxon>
        <taxon>Bacillota</taxon>
        <taxon>Bacilli</taxon>
        <taxon>Lactobacillales</taxon>
        <taxon>Streptococcaceae</taxon>
        <taxon>Streptococcus</taxon>
    </lineage>
</organism>
<dbReference type="Proteomes" id="UP000281771">
    <property type="component" value="Unassembled WGS sequence"/>
</dbReference>
<keyword evidence="2" id="KW-1133">Transmembrane helix</keyword>
<keyword evidence="2" id="KW-0812">Transmembrane</keyword>
<evidence type="ECO:0000259" key="3">
    <source>
        <dbReference type="Pfam" id="PF24073"/>
    </source>
</evidence>
<dbReference type="AlphaFoldDB" id="A0A3P1V672"/>
<dbReference type="InterPro" id="IPR055789">
    <property type="entry name" value="DUF7365"/>
</dbReference>